<reference evidence="3" key="1">
    <citation type="submission" date="2020-01" db="EMBL/GenBank/DDBJ databases">
        <authorList>
            <consortium name="DOE Joint Genome Institute"/>
            <person name="Haridas S."/>
            <person name="Albert R."/>
            <person name="Binder M."/>
            <person name="Bloem J."/>
            <person name="Labutti K."/>
            <person name="Salamov A."/>
            <person name="Andreopoulos B."/>
            <person name="Baker S.E."/>
            <person name="Barry K."/>
            <person name="Bills G."/>
            <person name="Bluhm B.H."/>
            <person name="Cannon C."/>
            <person name="Castanera R."/>
            <person name="Culley D.E."/>
            <person name="Daum C."/>
            <person name="Ezra D."/>
            <person name="Gonzalez J.B."/>
            <person name="Henrissat B."/>
            <person name="Kuo A."/>
            <person name="Liang C."/>
            <person name="Lipzen A."/>
            <person name="Lutzoni F."/>
            <person name="Magnuson J."/>
            <person name="Mondo S."/>
            <person name="Nolan M."/>
            <person name="Ohm R."/>
            <person name="Pangilinan J."/>
            <person name="Park H.-J."/>
            <person name="Ramirez L."/>
            <person name="Alfaro M."/>
            <person name="Sun H."/>
            <person name="Tritt A."/>
            <person name="Yoshinaga Y."/>
            <person name="Zwiers L.-H."/>
            <person name="Turgeon B.G."/>
            <person name="Goodwin S.B."/>
            <person name="Spatafora J.W."/>
            <person name="Crous P.W."/>
            <person name="Grigoriev I.V."/>
        </authorList>
    </citation>
    <scope>NUCLEOTIDE SEQUENCE</scope>
    <source>
        <strain evidence="3">IPT5</strain>
    </source>
</reference>
<feature type="region of interest" description="Disordered" evidence="1">
    <location>
        <begin position="51"/>
        <end position="168"/>
    </location>
</feature>
<feature type="compositionally biased region" description="Pro residues" evidence="1">
    <location>
        <begin position="136"/>
        <end position="147"/>
    </location>
</feature>
<accession>A0A6A7AUV5</accession>
<dbReference type="Proteomes" id="UP000799423">
    <property type="component" value="Unassembled WGS sequence"/>
</dbReference>
<keyword evidence="4" id="KW-1185">Reference proteome</keyword>
<feature type="compositionally biased region" description="Basic and acidic residues" evidence="1">
    <location>
        <begin position="81"/>
        <end position="91"/>
    </location>
</feature>
<organism evidence="3 4">
    <name type="scientific">Plenodomus tracheiphilus IPT5</name>
    <dbReference type="NCBI Taxonomy" id="1408161"/>
    <lineage>
        <taxon>Eukaryota</taxon>
        <taxon>Fungi</taxon>
        <taxon>Dikarya</taxon>
        <taxon>Ascomycota</taxon>
        <taxon>Pezizomycotina</taxon>
        <taxon>Dothideomycetes</taxon>
        <taxon>Pleosporomycetidae</taxon>
        <taxon>Pleosporales</taxon>
        <taxon>Pleosporineae</taxon>
        <taxon>Leptosphaeriaceae</taxon>
        <taxon>Plenodomus</taxon>
    </lineage>
</organism>
<name>A0A6A7AUV5_9PLEO</name>
<feature type="compositionally biased region" description="Low complexity" evidence="1">
    <location>
        <begin position="51"/>
        <end position="62"/>
    </location>
</feature>
<keyword evidence="2" id="KW-0732">Signal</keyword>
<evidence type="ECO:0000256" key="2">
    <source>
        <dbReference type="SAM" id="SignalP"/>
    </source>
</evidence>
<evidence type="ECO:0000313" key="3">
    <source>
        <dbReference type="EMBL" id="KAF2845918.1"/>
    </source>
</evidence>
<proteinExistence type="predicted"/>
<evidence type="ECO:0000256" key="1">
    <source>
        <dbReference type="SAM" id="MobiDB-lite"/>
    </source>
</evidence>
<feature type="chain" id="PRO_5025375381" evidence="2">
    <location>
        <begin position="22"/>
        <end position="342"/>
    </location>
</feature>
<feature type="compositionally biased region" description="Pro residues" evidence="1">
    <location>
        <begin position="98"/>
        <end position="108"/>
    </location>
</feature>
<feature type="region of interest" description="Disordered" evidence="1">
    <location>
        <begin position="183"/>
        <end position="203"/>
    </location>
</feature>
<gene>
    <name evidence="3" type="ORF">T440DRAFT_502096</name>
</gene>
<feature type="signal peptide" evidence="2">
    <location>
        <begin position="1"/>
        <end position="21"/>
    </location>
</feature>
<dbReference type="EMBL" id="MU006340">
    <property type="protein sequence ID" value="KAF2845918.1"/>
    <property type="molecule type" value="Genomic_DNA"/>
</dbReference>
<dbReference type="AlphaFoldDB" id="A0A6A7AUV5"/>
<dbReference type="OrthoDB" id="5397628at2759"/>
<sequence>MGALLSLPITLLNFLLPFTKPGTPLTQDLLHTAVLCGTLYFAPQIAEWHNTQQSQGTTTGNGDEQPYRIDGEDTGTEEPPLDERFILRDDGDGNDLADPPPLAPTPPPDHARNAPNNHQPHIADENEDPNDFAGPANPPNPNAPRPTPANRTIGAKKAKSLARKDQRRAYHEFHRQEAELRRLQEAEGAEEREAALQASRDRRAAIEETIREKEREERERVKKEREREALEEAERRERVVRVVGEEVRGGGCCDLVDVAYREGKDRVWVEKLVRASGLMGGLQREGGHVMVTESGWIVRIDEGLMERVYRDAQMLGDAKEGKVSFAEFGGVLEKAVLARAKA</sequence>
<evidence type="ECO:0000313" key="4">
    <source>
        <dbReference type="Proteomes" id="UP000799423"/>
    </source>
</evidence>
<protein>
    <submittedName>
        <fullName evidence="3">Uncharacterized protein</fullName>
    </submittedName>
</protein>